<reference evidence="1 2" key="1">
    <citation type="submission" date="2014-05" db="EMBL/GenBank/DDBJ databases">
        <title>Draft Genome Sequence of Kitasatospora cheerisanensis KCTC 2395.</title>
        <authorList>
            <person name="Nam D.H."/>
        </authorList>
    </citation>
    <scope>NUCLEOTIDE SEQUENCE [LARGE SCALE GENOMIC DNA]</scope>
    <source>
        <strain evidence="1 2">KCTC 2395</strain>
    </source>
</reference>
<protein>
    <submittedName>
        <fullName evidence="1">Uncharacterized protein</fullName>
    </submittedName>
</protein>
<dbReference type="RefSeq" id="WP_157032118.1">
    <property type="nucleotide sequence ID" value="NZ_KK853997.1"/>
</dbReference>
<evidence type="ECO:0000313" key="2">
    <source>
        <dbReference type="Proteomes" id="UP000027178"/>
    </source>
</evidence>
<dbReference type="AlphaFoldDB" id="A0A066Z229"/>
<evidence type="ECO:0000313" key="1">
    <source>
        <dbReference type="EMBL" id="KDN84406.1"/>
    </source>
</evidence>
<dbReference type="Proteomes" id="UP000027178">
    <property type="component" value="Unassembled WGS sequence"/>
</dbReference>
<gene>
    <name evidence="1" type="ORF">KCH_41970</name>
</gene>
<name>A0A066Z229_9ACTN</name>
<dbReference type="HOGENOM" id="CLU_3136693_0_0_11"/>
<accession>A0A066Z229</accession>
<keyword evidence="2" id="KW-1185">Reference proteome</keyword>
<proteinExistence type="predicted"/>
<sequence length="49" mass="4968">MDSGGPRRAAAHLAVLSTPAEVRAAAGRIAAQVTALAETILQQADALQQ</sequence>
<dbReference type="EMBL" id="JNBY01000093">
    <property type="protein sequence ID" value="KDN84406.1"/>
    <property type="molecule type" value="Genomic_DNA"/>
</dbReference>
<dbReference type="PATRIC" id="fig|1348663.4.peg.4047"/>
<organism evidence="1 2">
    <name type="scientific">Kitasatospora cheerisanensis KCTC 2395</name>
    <dbReference type="NCBI Taxonomy" id="1348663"/>
    <lineage>
        <taxon>Bacteria</taxon>
        <taxon>Bacillati</taxon>
        <taxon>Actinomycetota</taxon>
        <taxon>Actinomycetes</taxon>
        <taxon>Kitasatosporales</taxon>
        <taxon>Streptomycetaceae</taxon>
        <taxon>Kitasatospora</taxon>
    </lineage>
</organism>
<comment type="caution">
    <text evidence="1">The sequence shown here is derived from an EMBL/GenBank/DDBJ whole genome shotgun (WGS) entry which is preliminary data.</text>
</comment>